<evidence type="ECO:0000313" key="3">
    <source>
        <dbReference type="EMBL" id="AUH62944.1"/>
    </source>
</evidence>
<organism evidence="3 4">
    <name type="scientific">Paracoccus zhejiangensis</name>
    <dbReference type="NCBI Taxonomy" id="1077935"/>
    <lineage>
        <taxon>Bacteria</taxon>
        <taxon>Pseudomonadati</taxon>
        <taxon>Pseudomonadota</taxon>
        <taxon>Alphaproteobacteria</taxon>
        <taxon>Rhodobacterales</taxon>
        <taxon>Paracoccaceae</taxon>
        <taxon>Paracoccus</taxon>
    </lineage>
</organism>
<evidence type="ECO:0000256" key="2">
    <source>
        <dbReference type="SAM" id="SignalP"/>
    </source>
</evidence>
<dbReference type="RefSeq" id="WP_101750986.1">
    <property type="nucleotide sequence ID" value="NZ_CP025430.1"/>
</dbReference>
<feature type="chain" id="PRO_5014187145" description="DUF2846 domain-containing protein" evidence="2">
    <location>
        <begin position="19"/>
        <end position="222"/>
    </location>
</feature>
<dbReference type="KEGG" id="pzh:CX676_01160"/>
<keyword evidence="4" id="KW-1185">Reference proteome</keyword>
<keyword evidence="2" id="KW-0732">Signal</keyword>
<dbReference type="EMBL" id="CP025430">
    <property type="protein sequence ID" value="AUH62944.1"/>
    <property type="molecule type" value="Genomic_DNA"/>
</dbReference>
<sequence>MRLILALLVALAALPALAAERPVAGLMWNRSGLPATLPLQLHSEAGLDHVVMLTPPGGDAPVLAAYIRGGAFFRVLVPPGDWQIAIASGAEWQGGEALFGAATQWTSLPEPLHFGVADGSRREGHMLWLGQEGDQVAITETAPQTICELAGLSSQTRDLRDDSAPDWTRDLTEERPAVRKPPSEPRVSTQALSFDRLPAPQAQRPPLNYQSRELRLRRVFCD</sequence>
<feature type="signal peptide" evidence="2">
    <location>
        <begin position="1"/>
        <end position="18"/>
    </location>
</feature>
<protein>
    <recommendedName>
        <fullName evidence="5">DUF2846 domain-containing protein</fullName>
    </recommendedName>
</protein>
<evidence type="ECO:0000256" key="1">
    <source>
        <dbReference type="SAM" id="MobiDB-lite"/>
    </source>
</evidence>
<accession>A0A2H5EUH9</accession>
<gene>
    <name evidence="3" type="ORF">CX676_01160</name>
</gene>
<proteinExistence type="predicted"/>
<evidence type="ECO:0000313" key="4">
    <source>
        <dbReference type="Proteomes" id="UP000234530"/>
    </source>
</evidence>
<name>A0A2H5EUH9_9RHOB</name>
<feature type="region of interest" description="Disordered" evidence="1">
    <location>
        <begin position="153"/>
        <end position="209"/>
    </location>
</feature>
<dbReference type="OrthoDB" id="8265097at2"/>
<dbReference type="AlphaFoldDB" id="A0A2H5EUH9"/>
<reference evidence="3 4" key="1">
    <citation type="journal article" date="2013" name="Antonie Van Leeuwenhoek">
        <title>Paracoccus zhejiangensis sp. nov., isolated from activated sludge in wastewater-treatment system.</title>
        <authorList>
            <person name="Wu Z.G."/>
            <person name="Zhang D.F."/>
            <person name="Liu Y.L."/>
            <person name="Wang F."/>
            <person name="Jiang X."/>
            <person name="Li C."/>
            <person name="Li S.P."/>
            <person name="Hong Q."/>
            <person name="Li W.J."/>
        </authorList>
    </citation>
    <scope>NUCLEOTIDE SEQUENCE [LARGE SCALE GENOMIC DNA]</scope>
    <source>
        <strain evidence="3 4">J6</strain>
    </source>
</reference>
<feature type="compositionally biased region" description="Basic and acidic residues" evidence="1">
    <location>
        <begin position="157"/>
        <end position="183"/>
    </location>
</feature>
<evidence type="ECO:0008006" key="5">
    <source>
        <dbReference type="Google" id="ProtNLM"/>
    </source>
</evidence>
<dbReference type="Proteomes" id="UP000234530">
    <property type="component" value="Chromosome"/>
</dbReference>